<accession>A0A6M3JRW3</accession>
<evidence type="ECO:0000313" key="1">
    <source>
        <dbReference type="EMBL" id="QJA72696.1"/>
    </source>
</evidence>
<protein>
    <submittedName>
        <fullName evidence="1">Uncharacterized protein</fullName>
    </submittedName>
</protein>
<gene>
    <name evidence="1" type="ORF">MM415A02643_0014</name>
</gene>
<organism evidence="1">
    <name type="scientific">viral metagenome</name>
    <dbReference type="NCBI Taxonomy" id="1070528"/>
    <lineage>
        <taxon>unclassified sequences</taxon>
        <taxon>metagenomes</taxon>
        <taxon>organismal metagenomes</taxon>
    </lineage>
</organism>
<dbReference type="EMBL" id="MT141971">
    <property type="protein sequence ID" value="QJA72696.1"/>
    <property type="molecule type" value="Genomic_DNA"/>
</dbReference>
<sequence length="163" mass="19291">MDITAEYIKKCEKSEEIQAIYFQSLDEHLKLLPSFVFDKRFGRVGINVWAPPVLQVILQIKCPAVFLSIERDKPLNIEVPEEDSAWSESCIWLPRQDQLQKMVKRGEGRLRFWVLSDLFSFLITSTTEYIAKLMTMEQLWLAFVMKEKFNKVWDGEEWQNIPK</sequence>
<name>A0A6M3JRW3_9ZZZZ</name>
<reference evidence="1" key="1">
    <citation type="submission" date="2020-03" db="EMBL/GenBank/DDBJ databases">
        <title>The deep terrestrial virosphere.</title>
        <authorList>
            <person name="Holmfeldt K."/>
            <person name="Nilsson E."/>
            <person name="Simone D."/>
            <person name="Lopez-Fernandez M."/>
            <person name="Wu X."/>
            <person name="de Brujin I."/>
            <person name="Lundin D."/>
            <person name="Andersson A."/>
            <person name="Bertilsson S."/>
            <person name="Dopson M."/>
        </authorList>
    </citation>
    <scope>NUCLEOTIDE SEQUENCE</scope>
    <source>
        <strain evidence="1">MM415A02643</strain>
    </source>
</reference>
<dbReference type="AlphaFoldDB" id="A0A6M3JRW3"/>
<proteinExistence type="predicted"/>